<evidence type="ECO:0000259" key="1">
    <source>
        <dbReference type="Pfam" id="PF24626"/>
    </source>
</evidence>
<protein>
    <recommendedName>
        <fullName evidence="1">Tf2-1-like SH3-like domain-containing protein</fullName>
    </recommendedName>
</protein>
<reference evidence="2" key="1">
    <citation type="submission" date="2023-08" db="EMBL/GenBank/DDBJ databases">
        <title>A de novo genome assembly of Solanum verrucosum Schlechtendal, a Mexican diploid species geographically isolated from the other diploid A-genome species in potato relatives.</title>
        <authorList>
            <person name="Hosaka K."/>
        </authorList>
    </citation>
    <scope>NUCLEOTIDE SEQUENCE</scope>
    <source>
        <tissue evidence="2">Young leaves</tissue>
    </source>
</reference>
<sequence length="197" mass="22159">MAREVHRLARLGVRLEEVGNGGVVDVDGARSSLVDEVIAKQDLDSSLLELKALVKDGKVEVFSKGEMVPLGTKLSTSQERTSKVGWSMRKIGKVAYELELPSEMDLVHPIFHVSMLRKCVGDPNAIVSLEVVGVVEDNLTYEEVPVQILDRQVKRLRNKYVASIKVLWRNQQVESATWEAEADMQRRYPYPFHSTQA</sequence>
<organism evidence="2 3">
    <name type="scientific">Solanum verrucosum</name>
    <dbReference type="NCBI Taxonomy" id="315347"/>
    <lineage>
        <taxon>Eukaryota</taxon>
        <taxon>Viridiplantae</taxon>
        <taxon>Streptophyta</taxon>
        <taxon>Embryophyta</taxon>
        <taxon>Tracheophyta</taxon>
        <taxon>Spermatophyta</taxon>
        <taxon>Magnoliopsida</taxon>
        <taxon>eudicotyledons</taxon>
        <taxon>Gunneridae</taxon>
        <taxon>Pentapetalae</taxon>
        <taxon>asterids</taxon>
        <taxon>lamiids</taxon>
        <taxon>Solanales</taxon>
        <taxon>Solanaceae</taxon>
        <taxon>Solanoideae</taxon>
        <taxon>Solaneae</taxon>
        <taxon>Solanum</taxon>
    </lineage>
</organism>
<name>A0AAF0PPV0_SOLVR</name>
<dbReference type="AlphaFoldDB" id="A0AAF0PPV0"/>
<proteinExistence type="predicted"/>
<accession>A0AAF0PPV0</accession>
<dbReference type="EMBL" id="CP133612">
    <property type="protein sequence ID" value="WMV08998.1"/>
    <property type="molecule type" value="Genomic_DNA"/>
</dbReference>
<dbReference type="Pfam" id="PF24626">
    <property type="entry name" value="SH3_Tf2-1"/>
    <property type="match status" value="1"/>
</dbReference>
<dbReference type="PANTHER" id="PTHR46148:SF60">
    <property type="entry name" value="CHROMO DOMAIN-CONTAINING PROTEIN"/>
    <property type="match status" value="1"/>
</dbReference>
<dbReference type="Proteomes" id="UP001234989">
    <property type="component" value="Chromosome 1"/>
</dbReference>
<dbReference type="InterPro" id="IPR056924">
    <property type="entry name" value="SH3_Tf2-1"/>
</dbReference>
<dbReference type="PANTHER" id="PTHR46148">
    <property type="entry name" value="CHROMO DOMAIN-CONTAINING PROTEIN"/>
    <property type="match status" value="1"/>
</dbReference>
<keyword evidence="3" id="KW-1185">Reference proteome</keyword>
<evidence type="ECO:0000313" key="3">
    <source>
        <dbReference type="Proteomes" id="UP001234989"/>
    </source>
</evidence>
<feature type="domain" description="Tf2-1-like SH3-like" evidence="1">
    <location>
        <begin position="89"/>
        <end position="120"/>
    </location>
</feature>
<evidence type="ECO:0000313" key="2">
    <source>
        <dbReference type="EMBL" id="WMV08998.1"/>
    </source>
</evidence>
<gene>
    <name evidence="2" type="ORF">MTR67_002383</name>
</gene>